<feature type="domain" description="HTH tetR-type" evidence="6">
    <location>
        <begin position="18"/>
        <end position="78"/>
    </location>
</feature>
<evidence type="ECO:0000256" key="4">
    <source>
        <dbReference type="ARBA" id="ARBA00023163"/>
    </source>
</evidence>
<organism evidence="7 8">
    <name type="scientific">Saxibacter everestensis</name>
    <dbReference type="NCBI Taxonomy" id="2909229"/>
    <lineage>
        <taxon>Bacteria</taxon>
        <taxon>Bacillati</taxon>
        <taxon>Actinomycetota</taxon>
        <taxon>Actinomycetes</taxon>
        <taxon>Micrococcales</taxon>
        <taxon>Brevibacteriaceae</taxon>
        <taxon>Saxibacter</taxon>
    </lineage>
</organism>
<dbReference type="PROSITE" id="PS50977">
    <property type="entry name" value="HTH_TETR_2"/>
    <property type="match status" value="1"/>
</dbReference>
<name>A0ABY8QSS6_9MICO</name>
<dbReference type="PRINTS" id="PR00400">
    <property type="entry name" value="TETREPRESSOR"/>
</dbReference>
<keyword evidence="2" id="KW-0805">Transcription regulation</keyword>
<protein>
    <submittedName>
        <fullName evidence="7">TetR/AcrR family transcriptional regulator C-terminal domain-containing protein</fullName>
    </submittedName>
</protein>
<dbReference type="Pfam" id="PF02909">
    <property type="entry name" value="TetR_C_1"/>
    <property type="match status" value="1"/>
</dbReference>
<feature type="DNA-binding region" description="H-T-H motif" evidence="5">
    <location>
        <begin position="41"/>
        <end position="60"/>
    </location>
</feature>
<dbReference type="InterPro" id="IPR004111">
    <property type="entry name" value="Repressor_TetR_C"/>
</dbReference>
<evidence type="ECO:0000256" key="3">
    <source>
        <dbReference type="ARBA" id="ARBA00023125"/>
    </source>
</evidence>
<keyword evidence="3 5" id="KW-0238">DNA-binding</keyword>
<dbReference type="InterPro" id="IPR009057">
    <property type="entry name" value="Homeodomain-like_sf"/>
</dbReference>
<evidence type="ECO:0000313" key="7">
    <source>
        <dbReference type="EMBL" id="WGW11455.1"/>
    </source>
</evidence>
<gene>
    <name evidence="7" type="ORF">LWF01_15380</name>
</gene>
<keyword evidence="8" id="KW-1185">Reference proteome</keyword>
<evidence type="ECO:0000256" key="2">
    <source>
        <dbReference type="ARBA" id="ARBA00023015"/>
    </source>
</evidence>
<proteinExistence type="predicted"/>
<dbReference type="InterPro" id="IPR036271">
    <property type="entry name" value="Tet_transcr_reg_TetR-rel_C_sf"/>
</dbReference>
<evidence type="ECO:0000313" key="8">
    <source>
        <dbReference type="Proteomes" id="UP001209083"/>
    </source>
</evidence>
<dbReference type="PRINTS" id="PR00455">
    <property type="entry name" value="HTHTETR"/>
</dbReference>
<dbReference type="PANTHER" id="PTHR30055:SF151">
    <property type="entry name" value="TRANSCRIPTIONAL REGULATORY PROTEIN"/>
    <property type="match status" value="1"/>
</dbReference>
<dbReference type="Gene3D" id="1.10.357.10">
    <property type="entry name" value="Tetracycline Repressor, domain 2"/>
    <property type="match status" value="1"/>
</dbReference>
<dbReference type="InterPro" id="IPR003012">
    <property type="entry name" value="Tet_transcr_reg_TetR"/>
</dbReference>
<evidence type="ECO:0000256" key="5">
    <source>
        <dbReference type="PROSITE-ProRule" id="PRU00335"/>
    </source>
</evidence>
<dbReference type="Pfam" id="PF00440">
    <property type="entry name" value="TetR_N"/>
    <property type="match status" value="1"/>
</dbReference>
<dbReference type="InterPro" id="IPR050109">
    <property type="entry name" value="HTH-type_TetR-like_transc_reg"/>
</dbReference>
<accession>A0ABY8QSS6</accession>
<evidence type="ECO:0000256" key="1">
    <source>
        <dbReference type="ARBA" id="ARBA00022491"/>
    </source>
</evidence>
<sequence>MTTKEVGRRRAGRPKTSLLSRELIISTAFEVLQATGADGFTMTRLAEALGVQTPALYNHVANKNAVLNGMRGRISRRMEPDVFARLPWDEAMIAWARSYRSAFAAHPEIIALLAMLPIDGERNVVENYEAVSSALVRGGWPETEIVSTIVATESFIIGSALDALAPVGNMDPKPHTDLAPTLDRGLRERKAQADGAGVSEAALTFEIGLEVLIDGLRARLKRLTA</sequence>
<reference evidence="7 8" key="1">
    <citation type="submission" date="2023-05" db="EMBL/GenBank/DDBJ databases">
        <title>Lithophilousrod everest ZFBP1038 complete genpme.</title>
        <authorList>
            <person name="Tian M."/>
        </authorList>
    </citation>
    <scope>NUCLEOTIDE SEQUENCE [LARGE SCALE GENOMIC DNA]</scope>
    <source>
        <strain evidence="7 8">ZFBP1038</strain>
    </source>
</reference>
<dbReference type="EMBL" id="CP090958">
    <property type="protein sequence ID" value="WGW11455.1"/>
    <property type="molecule type" value="Genomic_DNA"/>
</dbReference>
<dbReference type="RefSeq" id="WP_349638245.1">
    <property type="nucleotide sequence ID" value="NZ_CP090958.1"/>
</dbReference>
<keyword evidence="1" id="KW-0678">Repressor</keyword>
<keyword evidence="4" id="KW-0804">Transcription</keyword>
<evidence type="ECO:0000259" key="6">
    <source>
        <dbReference type="PROSITE" id="PS50977"/>
    </source>
</evidence>
<dbReference type="SUPFAM" id="SSF46689">
    <property type="entry name" value="Homeodomain-like"/>
    <property type="match status" value="1"/>
</dbReference>
<dbReference type="InterPro" id="IPR001647">
    <property type="entry name" value="HTH_TetR"/>
</dbReference>
<dbReference type="PANTHER" id="PTHR30055">
    <property type="entry name" value="HTH-TYPE TRANSCRIPTIONAL REGULATOR RUTR"/>
    <property type="match status" value="1"/>
</dbReference>
<dbReference type="SUPFAM" id="SSF48498">
    <property type="entry name" value="Tetracyclin repressor-like, C-terminal domain"/>
    <property type="match status" value="1"/>
</dbReference>
<dbReference type="Proteomes" id="UP001209083">
    <property type="component" value="Chromosome"/>
</dbReference>